<keyword evidence="12" id="KW-1185">Reference proteome</keyword>
<dbReference type="Pfam" id="PF14608">
    <property type="entry name" value="zf-CCCH_2"/>
    <property type="match status" value="3"/>
</dbReference>
<dbReference type="EMBL" id="NWUJ01000007">
    <property type="protein sequence ID" value="PFH33945.1"/>
    <property type="molecule type" value="Genomic_DNA"/>
</dbReference>
<evidence type="ECO:0000259" key="10">
    <source>
        <dbReference type="PROSITE" id="PS50103"/>
    </source>
</evidence>
<keyword evidence="7" id="KW-0539">Nucleus</keyword>
<feature type="region of interest" description="Disordered" evidence="9">
    <location>
        <begin position="702"/>
        <end position="749"/>
    </location>
</feature>
<feature type="compositionally biased region" description="Basic and acidic residues" evidence="9">
    <location>
        <begin position="234"/>
        <end position="248"/>
    </location>
</feature>
<dbReference type="GO" id="GO:0008143">
    <property type="term" value="F:poly(A) binding"/>
    <property type="evidence" value="ECO:0007669"/>
    <property type="project" value="InterPro"/>
</dbReference>
<dbReference type="PROSITE" id="PS50103">
    <property type="entry name" value="ZF_C3H1"/>
    <property type="match status" value="1"/>
</dbReference>
<reference evidence="11 12" key="1">
    <citation type="submission" date="2017-09" db="EMBL/GenBank/DDBJ databases">
        <title>Genome sequencing of Besnoitia besnoiti strain Bb-Ger1.</title>
        <authorList>
            <person name="Schares G."/>
            <person name="Venepally P."/>
            <person name="Lorenzi H.A."/>
        </authorList>
    </citation>
    <scope>NUCLEOTIDE SEQUENCE [LARGE SCALE GENOMIC DNA]</scope>
    <source>
        <strain evidence="11 12">Bb-Ger1</strain>
    </source>
</reference>
<dbReference type="RefSeq" id="XP_029217954.1">
    <property type="nucleotide sequence ID" value="XM_029365470.1"/>
</dbReference>
<dbReference type="VEuPathDB" id="ToxoDB:BESB_070970"/>
<dbReference type="Proteomes" id="UP000224006">
    <property type="component" value="Unassembled WGS sequence"/>
</dbReference>
<evidence type="ECO:0000256" key="5">
    <source>
        <dbReference type="ARBA" id="ARBA00022771"/>
    </source>
</evidence>
<dbReference type="OrthoDB" id="5589010at2759"/>
<feature type="compositionally biased region" description="Basic and acidic residues" evidence="9">
    <location>
        <begin position="183"/>
        <end position="211"/>
    </location>
</feature>
<keyword evidence="3 8" id="KW-0479">Metal-binding</keyword>
<evidence type="ECO:0000256" key="4">
    <source>
        <dbReference type="ARBA" id="ARBA00022737"/>
    </source>
</evidence>
<dbReference type="GO" id="GO:0008270">
    <property type="term" value="F:zinc ion binding"/>
    <property type="evidence" value="ECO:0007669"/>
    <property type="project" value="UniProtKB-KW"/>
</dbReference>
<organism evidence="11 12">
    <name type="scientific">Besnoitia besnoiti</name>
    <name type="common">Apicomplexan protozoan</name>
    <dbReference type="NCBI Taxonomy" id="94643"/>
    <lineage>
        <taxon>Eukaryota</taxon>
        <taxon>Sar</taxon>
        <taxon>Alveolata</taxon>
        <taxon>Apicomplexa</taxon>
        <taxon>Conoidasida</taxon>
        <taxon>Coccidia</taxon>
        <taxon>Eucoccidiorida</taxon>
        <taxon>Eimeriorina</taxon>
        <taxon>Sarcocystidae</taxon>
        <taxon>Besnoitia</taxon>
    </lineage>
</organism>
<dbReference type="Gene3D" id="4.10.1000.40">
    <property type="match status" value="2"/>
</dbReference>
<dbReference type="GO" id="GO:0005737">
    <property type="term" value="C:cytoplasm"/>
    <property type="evidence" value="ECO:0007669"/>
    <property type="project" value="TreeGrafter"/>
</dbReference>
<evidence type="ECO:0000313" key="12">
    <source>
        <dbReference type="Proteomes" id="UP000224006"/>
    </source>
</evidence>
<evidence type="ECO:0000256" key="2">
    <source>
        <dbReference type="ARBA" id="ARBA00008423"/>
    </source>
</evidence>
<feature type="compositionally biased region" description="Low complexity" evidence="9">
    <location>
        <begin position="454"/>
        <end position="464"/>
    </location>
</feature>
<proteinExistence type="inferred from homology"/>
<feature type="region of interest" description="Disordered" evidence="9">
    <location>
        <begin position="122"/>
        <end position="290"/>
    </location>
</feature>
<dbReference type="GeneID" id="40312023"/>
<evidence type="ECO:0000256" key="8">
    <source>
        <dbReference type="PROSITE-ProRule" id="PRU00723"/>
    </source>
</evidence>
<gene>
    <name evidence="11" type="ORF">BESB_070970</name>
</gene>
<name>A0A2A9M7H6_BESBE</name>
<feature type="region of interest" description="Disordered" evidence="9">
    <location>
        <begin position="351"/>
        <end position="392"/>
    </location>
</feature>
<dbReference type="AlphaFoldDB" id="A0A2A9M7H6"/>
<evidence type="ECO:0000256" key="7">
    <source>
        <dbReference type="ARBA" id="ARBA00023242"/>
    </source>
</evidence>
<dbReference type="PANTHER" id="PTHR14738:SF29">
    <property type="entry name" value="ZINC FINGER CCCH DOMAIN-CONTAINING PROTEIN 14"/>
    <property type="match status" value="1"/>
</dbReference>
<feature type="region of interest" description="Disordered" evidence="9">
    <location>
        <begin position="634"/>
        <end position="655"/>
    </location>
</feature>
<protein>
    <recommendedName>
        <fullName evidence="10">C3H1-type domain-containing protein</fullName>
    </recommendedName>
</protein>
<feature type="compositionally biased region" description="Basic and acidic residues" evidence="9">
    <location>
        <begin position="351"/>
        <end position="374"/>
    </location>
</feature>
<dbReference type="GO" id="GO:0043488">
    <property type="term" value="P:regulation of mRNA stability"/>
    <property type="evidence" value="ECO:0007669"/>
    <property type="project" value="InterPro"/>
</dbReference>
<evidence type="ECO:0000256" key="9">
    <source>
        <dbReference type="SAM" id="MobiDB-lite"/>
    </source>
</evidence>
<feature type="domain" description="C3H1-type" evidence="10">
    <location>
        <begin position="553"/>
        <end position="578"/>
    </location>
</feature>
<dbReference type="GO" id="GO:0005634">
    <property type="term" value="C:nucleus"/>
    <property type="evidence" value="ECO:0007669"/>
    <property type="project" value="UniProtKB-SubCell"/>
</dbReference>
<evidence type="ECO:0000256" key="1">
    <source>
        <dbReference type="ARBA" id="ARBA00004123"/>
    </source>
</evidence>
<feature type="region of interest" description="Disordered" evidence="9">
    <location>
        <begin position="442"/>
        <end position="464"/>
    </location>
</feature>
<comment type="caution">
    <text evidence="11">The sequence shown here is derived from an EMBL/GenBank/DDBJ whole genome shotgun (WGS) entry which is preliminary data.</text>
</comment>
<evidence type="ECO:0000256" key="6">
    <source>
        <dbReference type="ARBA" id="ARBA00022833"/>
    </source>
</evidence>
<comment type="similarity">
    <text evidence="2">Belongs to the ZC3H14 family.</text>
</comment>
<feature type="compositionally biased region" description="Basic and acidic residues" evidence="9">
    <location>
        <begin position="149"/>
        <end position="161"/>
    </location>
</feature>
<dbReference type="InterPro" id="IPR000571">
    <property type="entry name" value="Znf_CCCH"/>
</dbReference>
<dbReference type="PANTHER" id="PTHR14738">
    <property type="entry name" value="ZINC FINGER CCCH DOMAIN-CONTAINING PROTEIN 14"/>
    <property type="match status" value="1"/>
</dbReference>
<dbReference type="KEGG" id="bbes:BESB_070970"/>
<keyword evidence="6 8" id="KW-0862">Zinc</keyword>
<accession>A0A2A9M7H6</accession>
<dbReference type="InterPro" id="IPR040366">
    <property type="entry name" value="Nab2/ZC3H14"/>
</dbReference>
<feature type="compositionally biased region" description="Basic and acidic residues" evidence="9">
    <location>
        <begin position="255"/>
        <end position="275"/>
    </location>
</feature>
<evidence type="ECO:0000313" key="11">
    <source>
        <dbReference type="EMBL" id="PFH33945.1"/>
    </source>
</evidence>
<dbReference type="STRING" id="94643.A0A2A9M7H6"/>
<keyword evidence="5 8" id="KW-0863">Zinc-finger</keyword>
<comment type="subcellular location">
    <subcellularLocation>
        <location evidence="1">Nucleus</location>
    </subcellularLocation>
</comment>
<evidence type="ECO:0000256" key="3">
    <source>
        <dbReference type="ARBA" id="ARBA00022723"/>
    </source>
</evidence>
<sequence>MSSRVRDESEAVAVGVADAEGGEDDGRSYVFLRTLPAANIQAIQSEIMQRLEAIMVGQKGAEVGPDEATIQEDMNILNEYVWHLLTQEAASQGRLRKELAEFLQTNTEDFVGWLDTLLSGYEGEPRRSEEDEEGALEQGAATPPSAKLHSYDRKGRSRGDDGVSSLSREADDRHYHRHRSSRHGGDSSSDRYRDRRSSHYYDDERVREERERRHRRHRYEEERRDERRHRSRRRRDEGDRSGDPEPRRSRSPHASRRDRDAYHASSARHYEDPRGAARAGLRGGECDGKSRAGRLIGLAVKQATDSARGSEGLGLHPGAAAVERTSGGLQSCRSRSRSPGHVRAVVLVEDRSGARRGHEEGNEAFRGEGQREETQQPGDLDASANGGGLEAGVAGASKTKAILRPNPRFATAMAPPQAPFVSDPATGPSGYAPALSAAPGGPAFGFHPDGGRGLHASPGAAPLLAPQGAGSAPFAASFSPFAAASREGHPADVEMGGRDGPLGSVFANGEGPQADVVVRGGGASGLLATGGSLPRGQSLPGADAGGVPSSAQGKVRKRCIKWPRCPFGANCMYIHPTAKCTKWPRCAFGDACFYWHPAVMCKYGSNCANPYCNYTHEPVDPALAAAAASAVGATMPAGSPQTGEALPGAPQENSRAFLGTLGEDGFYRNKTWTPGSQADAACAAGGEGARDTLQASVEALSHTLPGTPPELRRAREASEGGLQGEELRLPPAEGAAESGRADEEGVMEG</sequence>
<keyword evidence="4" id="KW-0677">Repeat</keyword>
<feature type="zinc finger region" description="C3H1-type" evidence="8">
    <location>
        <begin position="553"/>
        <end position="578"/>
    </location>
</feature>